<protein>
    <recommendedName>
        <fullName evidence="5">DH domain-containing protein</fullName>
    </recommendedName>
</protein>
<feature type="compositionally biased region" description="Polar residues" evidence="4">
    <location>
        <begin position="685"/>
        <end position="704"/>
    </location>
</feature>
<keyword evidence="1" id="KW-0597">Phosphoprotein</keyword>
<feature type="region of interest" description="Disordered" evidence="4">
    <location>
        <begin position="114"/>
        <end position="326"/>
    </location>
</feature>
<feature type="region of interest" description="Disordered" evidence="4">
    <location>
        <begin position="795"/>
        <end position="901"/>
    </location>
</feature>
<dbReference type="Gene3D" id="2.30.29.30">
    <property type="entry name" value="Pleckstrin-homology domain (PH domain)/Phosphotyrosine-binding domain (PTB)"/>
    <property type="match status" value="1"/>
</dbReference>
<evidence type="ECO:0000256" key="1">
    <source>
        <dbReference type="ARBA" id="ARBA00022553"/>
    </source>
</evidence>
<evidence type="ECO:0000256" key="2">
    <source>
        <dbReference type="ARBA" id="ARBA00022658"/>
    </source>
</evidence>
<dbReference type="Gene3D" id="1.20.900.10">
    <property type="entry name" value="Dbl homology (DH) domain"/>
    <property type="match status" value="1"/>
</dbReference>
<dbReference type="InterPro" id="IPR035899">
    <property type="entry name" value="DBL_dom_sf"/>
</dbReference>
<keyword evidence="3" id="KW-0175">Coiled coil</keyword>
<feature type="compositionally biased region" description="Polar residues" evidence="4">
    <location>
        <begin position="473"/>
        <end position="482"/>
    </location>
</feature>
<feature type="region of interest" description="Disordered" evidence="4">
    <location>
        <begin position="358"/>
        <end position="435"/>
    </location>
</feature>
<feature type="compositionally biased region" description="Pro residues" evidence="4">
    <location>
        <begin position="176"/>
        <end position="187"/>
    </location>
</feature>
<feature type="compositionally biased region" description="Low complexity" evidence="4">
    <location>
        <begin position="447"/>
        <end position="456"/>
    </location>
</feature>
<dbReference type="SUPFAM" id="SSF48065">
    <property type="entry name" value="DBL homology domain (DH-domain)"/>
    <property type="match status" value="1"/>
</dbReference>
<feature type="region of interest" description="Disordered" evidence="4">
    <location>
        <begin position="1551"/>
        <end position="1576"/>
    </location>
</feature>
<dbReference type="GO" id="GO:0051496">
    <property type="term" value="P:positive regulation of stress fiber assembly"/>
    <property type="evidence" value="ECO:0007669"/>
    <property type="project" value="UniProtKB-ARBA"/>
</dbReference>
<feature type="compositionally biased region" description="Basic and acidic residues" evidence="4">
    <location>
        <begin position="721"/>
        <end position="731"/>
    </location>
</feature>
<dbReference type="EMBL" id="JAUDFV010000133">
    <property type="protein sequence ID" value="KAL2727189.1"/>
    <property type="molecule type" value="Genomic_DNA"/>
</dbReference>
<comment type="caution">
    <text evidence="6">The sequence shown here is derived from an EMBL/GenBank/DDBJ whole genome shotgun (WGS) entry which is preliminary data.</text>
</comment>
<feature type="compositionally biased region" description="Low complexity" evidence="4">
    <location>
        <begin position="961"/>
        <end position="971"/>
    </location>
</feature>
<evidence type="ECO:0000256" key="3">
    <source>
        <dbReference type="SAM" id="Coils"/>
    </source>
</evidence>
<dbReference type="FunFam" id="1.20.900.10:FF:000003">
    <property type="entry name" value="Rho guanine nucleotide exchange factor 10 like"/>
    <property type="match status" value="1"/>
</dbReference>
<dbReference type="Pfam" id="PF00621">
    <property type="entry name" value="RhoGEF"/>
    <property type="match status" value="1"/>
</dbReference>
<feature type="compositionally biased region" description="Low complexity" evidence="4">
    <location>
        <begin position="118"/>
        <end position="154"/>
    </location>
</feature>
<feature type="compositionally biased region" description="Polar residues" evidence="4">
    <location>
        <begin position="935"/>
        <end position="945"/>
    </location>
</feature>
<feature type="compositionally biased region" description="Polar residues" evidence="4">
    <location>
        <begin position="235"/>
        <end position="252"/>
    </location>
</feature>
<gene>
    <name evidence="6" type="ORF">V1478_007467</name>
</gene>
<name>A0ABD2B386_VESSQ</name>
<feature type="compositionally biased region" description="Basic residues" evidence="4">
    <location>
        <begin position="257"/>
        <end position="274"/>
    </location>
</feature>
<evidence type="ECO:0000313" key="6">
    <source>
        <dbReference type="EMBL" id="KAL2727189.1"/>
    </source>
</evidence>
<dbReference type="InterPro" id="IPR039919">
    <property type="entry name" value="ARHGEF10/ARHGEF17"/>
</dbReference>
<feature type="compositionally biased region" description="Low complexity" evidence="4">
    <location>
        <begin position="275"/>
        <end position="326"/>
    </location>
</feature>
<evidence type="ECO:0000313" key="7">
    <source>
        <dbReference type="Proteomes" id="UP001607302"/>
    </source>
</evidence>
<dbReference type="SMART" id="SM00325">
    <property type="entry name" value="RhoGEF"/>
    <property type="match status" value="1"/>
</dbReference>
<feature type="compositionally biased region" description="Gly residues" evidence="4">
    <location>
        <begin position="155"/>
        <end position="166"/>
    </location>
</feature>
<keyword evidence="2" id="KW-0344">Guanine-nucleotide releasing factor</keyword>
<dbReference type="PROSITE" id="PS50010">
    <property type="entry name" value="DH_2"/>
    <property type="match status" value="1"/>
</dbReference>
<feature type="compositionally biased region" description="Basic and acidic residues" evidence="4">
    <location>
        <begin position="376"/>
        <end position="391"/>
    </location>
</feature>
<feature type="region of interest" description="Disordered" evidence="4">
    <location>
        <begin position="53"/>
        <end position="91"/>
    </location>
</feature>
<feature type="compositionally biased region" description="Low complexity" evidence="4">
    <location>
        <begin position="732"/>
        <end position="743"/>
    </location>
</feature>
<dbReference type="InterPro" id="IPR000219">
    <property type="entry name" value="DH_dom"/>
</dbReference>
<reference evidence="6 7" key="1">
    <citation type="journal article" date="2024" name="Ann. Entomol. Soc. Am.">
        <title>Genomic analyses of the southern and eastern yellowjacket wasps (Hymenoptera: Vespidae) reveal evolutionary signatures of social life.</title>
        <authorList>
            <person name="Catto M.A."/>
            <person name="Caine P.B."/>
            <person name="Orr S.E."/>
            <person name="Hunt B.G."/>
            <person name="Goodisman M.A.D."/>
        </authorList>
    </citation>
    <scope>NUCLEOTIDE SEQUENCE [LARGE SCALE GENOMIC DNA]</scope>
    <source>
        <strain evidence="6">233</strain>
        <tissue evidence="6">Head and thorax</tissue>
    </source>
</reference>
<dbReference type="SUPFAM" id="SSF50729">
    <property type="entry name" value="PH domain-like"/>
    <property type="match status" value="1"/>
</dbReference>
<sequence>MPRVGGDGGGGNEKTGAGGFGGWLGGAARAVTGGGVAGGYVVLGGTRYGLRLSQESLPPASSREESAERRRKRNSRESESRERLTEKLAEKSSIDLASSIVECCCIGPRSRLPLPRIPTTTTTTTTTTATTTATGTSPSPSSSSMSAAVASTVGNIGGVGGGSGNGGERDAGGVLAPPPPPPLPPSPATVVIAAAQAQPSSSSSSSLPPTFSKSRATTAGVEQPVDAKLAAARPTPNSNNNRGMLQSTTVGNEQHHRQQQHQHQHQHQQQHNQHHQPQSSAIPSPSQPVSSVSTTSSSSSSSSSTSSSLHPSFDSSSSPSLQTQHSVSVPRQLAQWTKHQTLKLQEPAVIAVDRLHRFRWSGGGGGSGKKSSSAPRSEKAERLRELTEKLKGPAPVPPPRRPSRTQASSPPPGGCQPSFQSHQQSVQGCGRYDNRGIYRNHEAGLQNQQQYHQQQHPRGIVRSESVGEERLTGTDSMVTGNESCRKQQLAHDTSKKSSKSGKVTERNSGDVGDVKNDANLVVGVSVEDNAPTTKQQHLRQYSDSVVDSATSVDDLCDTLNVSSAATGGNNNNEAEARDAVSRLESRGPLLTLQRAGAPLRSASFGQVDFNQDRVKPIPTFTKVLKNFRDRLVRNWFDREREEHVLMIITANRQKTQPVATSARTENKDVRASTLPRRRGDAIPGVSTSQNSPNRQSPRTSTPSVDSAVGSAEGLGVPHQGNLEEIRPRSDGSDSLATSSALTSPEPPVPEVHEQQPRLELQTDASPTEVIPSEPIYQVVDSTPIDEIVQKENRIEPHEVIVTPPLEEPRLSQASEGSEAPSETPSEASSPPGKTRRYRGDTSKRRKGVYITQWPEPLDADRNKLTAQSSEERDEPPATPSDLSDCEGHAPRRYSKRPLRGPYGQMLEAEMAKPRATDISLEEGLRPRRKVSANLSYNTGANSSSEPPTPCHHRTTSSPSKLEGLPGPSPELLAELLRGSSERVARAPAHRNEKSEIRTFCVSHRLVRSFRGRLHRASKGQNSSDGLVTSGIDTRTHVVVELYDTERSYVEALQILVNKYLQPLKSPENAGLVDAATVDEIFYQVPAILSHHEIFLEELRKRLDTWEVRQTIGDVFLDVFTKPVVLETYTLFLDNWKSARKAIKTTCQGKPAFARFLETMEREHKGKLGLDQLLIKPVQKIPRYELLIQRLLKHTDSTHPDYEFLQAAQKEVHELVVKINCTERESLEWEQQQSTLREVQALVEGLAGIVTNDRAFVRHDLVTIASNQGTRKERALFLFSDLLVITSIKRRSGTIRKPSTSSCPNSLVSLLEANKYKMLMRIPLDDLEVMKAKDENLRRMAREVDHLREDCATLSQLQELAITIHGSKAQLEDLIKDMLCQAQRQLAERNAAHSQLACLELTLNTQSGIENISVVFTKPDKRASWEESFNEAKQKLALSADRRLCPEFVGPLPIRKTRAGLQFTCAAPTLSSGQESRDVWVCNSDGYVGQVCVLSLSPEPPQVTSCNGVCNARILCVAGIPACTPGSNSSASNSNTFVNSKSGISISVQDVDSSSGNIQLDSSSSSDESDSDDIPNADTCSVTLSGDVSNIDNATVIEEDSNQPTMWLGTEDGCIHVYNCNDNIRIKKNKVKIQHGSSVHCIIYLDNKVFVSLANGDIGVYTRDHTGGWNTPDPTIVSVGTAASPVTKMLPVSGKLWCGCHNSVKVLNTRTLDIEHNFVVSSDTSRAVTCMANSGGFGVWISLHNSAVLRLFHAGSYECLTDINIAPAVTKMLASCDDIIRQHKAACLRVTALLACNELLWIGTSAGVLLTVPIPHIKPSTQRISQPPIVTGIPHGHTGHVRFLTCVETSTPSKPEPRPKVNRYSLKSKKVHQNNINRGKLLVISGGDGYEDFRGPQASAELQAGREDSTNHLLLWKRRVAVHDSRHDTPWESLLSSVQPTCEYRHAVPIMVNTDGSTRRFFRERGKVLWLLLAEWIRTRIKKFRYLQSEVELVLQDGKNLV</sequence>
<accession>A0ABD2B386</accession>
<evidence type="ECO:0000256" key="4">
    <source>
        <dbReference type="SAM" id="MobiDB-lite"/>
    </source>
</evidence>
<dbReference type="CDD" id="cd00160">
    <property type="entry name" value="RhoGEF"/>
    <property type="match status" value="1"/>
</dbReference>
<proteinExistence type="predicted"/>
<dbReference type="InterPro" id="IPR036322">
    <property type="entry name" value="WD40_repeat_dom_sf"/>
</dbReference>
<feature type="compositionally biased region" description="Low complexity" evidence="4">
    <location>
        <begin position="1551"/>
        <end position="1565"/>
    </location>
</feature>
<feature type="region of interest" description="Disordered" evidence="4">
    <location>
        <begin position="447"/>
        <end position="516"/>
    </location>
</feature>
<dbReference type="Proteomes" id="UP001607302">
    <property type="component" value="Unassembled WGS sequence"/>
</dbReference>
<evidence type="ECO:0000259" key="5">
    <source>
        <dbReference type="PROSITE" id="PS50010"/>
    </source>
</evidence>
<feature type="domain" description="DH" evidence="5">
    <location>
        <begin position="1033"/>
        <end position="1221"/>
    </location>
</feature>
<feature type="region of interest" description="Disordered" evidence="4">
    <location>
        <begin position="1"/>
        <end position="23"/>
    </location>
</feature>
<dbReference type="GO" id="GO:0005085">
    <property type="term" value="F:guanyl-nucleotide exchange factor activity"/>
    <property type="evidence" value="ECO:0007669"/>
    <property type="project" value="UniProtKB-KW"/>
</dbReference>
<dbReference type="GO" id="GO:0005737">
    <property type="term" value="C:cytoplasm"/>
    <property type="evidence" value="ECO:0007669"/>
    <property type="project" value="UniProtKB-ARBA"/>
</dbReference>
<feature type="compositionally biased region" description="Basic and acidic residues" evidence="4">
    <location>
        <begin position="75"/>
        <end position="91"/>
    </location>
</feature>
<feature type="compositionally biased region" description="Polar residues" evidence="4">
    <location>
        <begin position="207"/>
        <end position="217"/>
    </location>
</feature>
<organism evidence="6 7">
    <name type="scientific">Vespula squamosa</name>
    <name type="common">Southern yellow jacket</name>
    <name type="synonym">Wasp</name>
    <dbReference type="NCBI Taxonomy" id="30214"/>
    <lineage>
        <taxon>Eukaryota</taxon>
        <taxon>Metazoa</taxon>
        <taxon>Ecdysozoa</taxon>
        <taxon>Arthropoda</taxon>
        <taxon>Hexapoda</taxon>
        <taxon>Insecta</taxon>
        <taxon>Pterygota</taxon>
        <taxon>Neoptera</taxon>
        <taxon>Endopterygota</taxon>
        <taxon>Hymenoptera</taxon>
        <taxon>Apocrita</taxon>
        <taxon>Aculeata</taxon>
        <taxon>Vespoidea</taxon>
        <taxon>Vespidae</taxon>
        <taxon>Vespinae</taxon>
        <taxon>Vespula</taxon>
    </lineage>
</organism>
<dbReference type="InterPro" id="IPR011993">
    <property type="entry name" value="PH-like_dom_sf"/>
</dbReference>
<dbReference type="PANTHER" id="PTHR12877">
    <property type="entry name" value="RHO GUANINE NUCLEOTIDE EXCHANGE FACTOR"/>
    <property type="match status" value="1"/>
</dbReference>
<feature type="coiled-coil region" evidence="3">
    <location>
        <begin position="1329"/>
        <end position="1387"/>
    </location>
</feature>
<feature type="compositionally biased region" description="Low complexity" evidence="4">
    <location>
        <begin position="813"/>
        <end position="832"/>
    </location>
</feature>
<feature type="compositionally biased region" description="Polar residues" evidence="4">
    <location>
        <begin position="417"/>
        <end position="427"/>
    </location>
</feature>
<dbReference type="Gene3D" id="2.130.10.10">
    <property type="entry name" value="YVTN repeat-like/Quinoprotein amine dehydrogenase"/>
    <property type="match status" value="1"/>
</dbReference>
<feature type="region of interest" description="Disordered" evidence="4">
    <location>
        <begin position="935"/>
        <end position="971"/>
    </location>
</feature>
<dbReference type="Pfam" id="PF19056">
    <property type="entry name" value="WD40_2"/>
    <property type="match status" value="1"/>
</dbReference>
<dbReference type="PANTHER" id="PTHR12877:SF15">
    <property type="entry name" value="RHO GUANINE NUCLEOTIDE EXCHANGE FACTOR 17"/>
    <property type="match status" value="1"/>
</dbReference>
<feature type="compositionally biased region" description="Basic and acidic residues" evidence="4">
    <location>
        <begin position="502"/>
        <end position="516"/>
    </location>
</feature>
<feature type="compositionally biased region" description="Polar residues" evidence="4">
    <location>
        <begin position="653"/>
        <end position="663"/>
    </location>
</feature>
<dbReference type="SUPFAM" id="SSF50978">
    <property type="entry name" value="WD40 repeat-like"/>
    <property type="match status" value="1"/>
</dbReference>
<dbReference type="Pfam" id="PF19057">
    <property type="entry name" value="PH_19"/>
    <property type="match status" value="1"/>
</dbReference>
<feature type="region of interest" description="Disordered" evidence="4">
    <location>
        <begin position="653"/>
        <end position="755"/>
    </location>
</feature>
<keyword evidence="7" id="KW-1185">Reference proteome</keyword>
<dbReference type="InterPro" id="IPR015943">
    <property type="entry name" value="WD40/YVTN_repeat-like_dom_sf"/>
</dbReference>